<gene>
    <name evidence="4" type="ORF">GBA65_11025</name>
</gene>
<dbReference type="InterPro" id="IPR016181">
    <property type="entry name" value="Acyl_CoA_acyltransferase"/>
</dbReference>
<keyword evidence="1 4" id="KW-0808">Transferase</keyword>
<dbReference type="AlphaFoldDB" id="A0A6G8PXP9"/>
<feature type="domain" description="N-acetyltransferase" evidence="3">
    <location>
        <begin position="3"/>
        <end position="161"/>
    </location>
</feature>
<dbReference type="EMBL" id="CP045121">
    <property type="protein sequence ID" value="QIN78966.1"/>
    <property type="molecule type" value="Genomic_DNA"/>
</dbReference>
<sequence length="161" mass="18026">MRPRIRPFEDRDAEAVVDFSLRAWAPVFASLERTLGSEIFRRQHPDWREDQRRAVEDVCDAENGRVWVAEVEGATVGFVAVELHHPERGMGEISMLAVDPDHQGGGIGTALTEFALERLKEAGMRVAMVETGGDPGHAAARRTYEKAGYVHLPIARYFKNL</sequence>
<keyword evidence="2" id="KW-0012">Acyltransferase</keyword>
<protein>
    <submittedName>
        <fullName evidence="4">GNAT family N-acetyltransferase</fullName>
    </submittedName>
</protein>
<evidence type="ECO:0000256" key="2">
    <source>
        <dbReference type="ARBA" id="ARBA00023315"/>
    </source>
</evidence>
<reference evidence="4 5" key="1">
    <citation type="submission" date="2019-10" db="EMBL/GenBank/DDBJ databases">
        <title>Rubrobacter sp nov SCSIO 52915 isolated from a deep-sea sediment in the South China Sea.</title>
        <authorList>
            <person name="Chen R.W."/>
        </authorList>
    </citation>
    <scope>NUCLEOTIDE SEQUENCE [LARGE SCALE GENOMIC DNA]</scope>
    <source>
        <strain evidence="4 5">SCSIO 52915</strain>
    </source>
</reference>
<dbReference type="InterPro" id="IPR050832">
    <property type="entry name" value="Bact_Acetyltransf"/>
</dbReference>
<dbReference type="SUPFAM" id="SSF55729">
    <property type="entry name" value="Acyl-CoA N-acyltransferases (Nat)"/>
    <property type="match status" value="1"/>
</dbReference>
<dbReference type="CDD" id="cd04301">
    <property type="entry name" value="NAT_SF"/>
    <property type="match status" value="1"/>
</dbReference>
<dbReference type="GO" id="GO:0016747">
    <property type="term" value="F:acyltransferase activity, transferring groups other than amino-acyl groups"/>
    <property type="evidence" value="ECO:0007669"/>
    <property type="project" value="InterPro"/>
</dbReference>
<dbReference type="Pfam" id="PF00583">
    <property type="entry name" value="Acetyltransf_1"/>
    <property type="match status" value="1"/>
</dbReference>
<evidence type="ECO:0000259" key="3">
    <source>
        <dbReference type="PROSITE" id="PS51186"/>
    </source>
</evidence>
<dbReference type="InterPro" id="IPR000182">
    <property type="entry name" value="GNAT_dom"/>
</dbReference>
<proteinExistence type="predicted"/>
<organism evidence="4 5">
    <name type="scientific">Rubrobacter marinus</name>
    <dbReference type="NCBI Taxonomy" id="2653852"/>
    <lineage>
        <taxon>Bacteria</taxon>
        <taxon>Bacillati</taxon>
        <taxon>Actinomycetota</taxon>
        <taxon>Rubrobacteria</taxon>
        <taxon>Rubrobacterales</taxon>
        <taxon>Rubrobacteraceae</taxon>
        <taxon>Rubrobacter</taxon>
    </lineage>
</organism>
<evidence type="ECO:0000313" key="5">
    <source>
        <dbReference type="Proteomes" id="UP000502706"/>
    </source>
</evidence>
<accession>A0A6G8PXP9</accession>
<dbReference type="PANTHER" id="PTHR43877">
    <property type="entry name" value="AMINOALKYLPHOSPHONATE N-ACETYLTRANSFERASE-RELATED-RELATED"/>
    <property type="match status" value="1"/>
</dbReference>
<evidence type="ECO:0000313" key="4">
    <source>
        <dbReference type="EMBL" id="QIN78966.1"/>
    </source>
</evidence>
<dbReference type="KEGG" id="rmar:GBA65_11025"/>
<dbReference type="PROSITE" id="PS51186">
    <property type="entry name" value="GNAT"/>
    <property type="match status" value="1"/>
</dbReference>
<name>A0A6G8PXP9_9ACTN</name>
<dbReference type="RefSeq" id="WP_166396629.1">
    <property type="nucleotide sequence ID" value="NZ_CP045121.1"/>
</dbReference>
<dbReference type="Proteomes" id="UP000502706">
    <property type="component" value="Chromosome"/>
</dbReference>
<evidence type="ECO:0000256" key="1">
    <source>
        <dbReference type="ARBA" id="ARBA00022679"/>
    </source>
</evidence>
<dbReference type="Gene3D" id="3.40.630.30">
    <property type="match status" value="1"/>
</dbReference>
<keyword evidence="5" id="KW-1185">Reference proteome</keyword>